<evidence type="ECO:0000256" key="1">
    <source>
        <dbReference type="ARBA" id="ARBA00004651"/>
    </source>
</evidence>
<feature type="transmembrane region" description="Helical" evidence="7">
    <location>
        <begin position="111"/>
        <end position="128"/>
    </location>
</feature>
<reference evidence="9 10" key="1">
    <citation type="submission" date="2018-07" db="EMBL/GenBank/DDBJ databases">
        <title>Dyella solisilvae sp. nov., isolated from the pine and broad-leaved mixed forest soil.</title>
        <authorList>
            <person name="Gao Z."/>
            <person name="Qiu L."/>
        </authorList>
    </citation>
    <scope>NUCLEOTIDE SEQUENCE [LARGE SCALE GENOMIC DNA]</scope>
    <source>
        <strain evidence="9 10">DHG54</strain>
    </source>
</reference>
<keyword evidence="2" id="KW-0813">Transport</keyword>
<feature type="transmembrane region" description="Helical" evidence="7">
    <location>
        <begin position="225"/>
        <end position="249"/>
    </location>
</feature>
<dbReference type="PROSITE" id="PS50850">
    <property type="entry name" value="MFS"/>
    <property type="match status" value="1"/>
</dbReference>
<evidence type="ECO:0000313" key="10">
    <source>
        <dbReference type="Proteomes" id="UP000254711"/>
    </source>
</evidence>
<feature type="transmembrane region" description="Helical" evidence="7">
    <location>
        <begin position="51"/>
        <end position="72"/>
    </location>
</feature>
<dbReference type="GO" id="GO:0022857">
    <property type="term" value="F:transmembrane transporter activity"/>
    <property type="evidence" value="ECO:0007669"/>
    <property type="project" value="InterPro"/>
</dbReference>
<feature type="transmembrane region" description="Helical" evidence="7">
    <location>
        <begin position="84"/>
        <end position="105"/>
    </location>
</feature>
<sequence>MPSPNVRAPADRLRSHPAFVQFWFARICSGFGFQMLSVAVGWQVYAITGRALDLGLIGLVQFIPSVLLALPAGHVADQFERRRIVLLGQIVDMLAIAVLAAISFAHLAHEATILALVFVIGVAKAFEFPAMQSMLPALVPTSVLPRAMAAGASAGQAAMIMGPAVGGFLYVAGPGTVYTVCALLYLVAALLMGHLRYEQAQPKREPATLKTLFAGVHFIRARPDVLGVISLDLFAVLLGGATALLPIFAKDILHTGPWGLGLLRAAPAVGALLMSVWLARHTMERRVGPIMFASVAAFGVATLVFAVSTTLWLSLAALFALGAFDMVSMVIRGALVQLDTPDDMRGRVSAVNAIFINTSNQLGEFESGLVAAWVGAVNATLIGGIGTLVVVALWMAMFPTLRRRQRLHGEPVAPAEPAGAASQ</sequence>
<comment type="subcellular location">
    <subcellularLocation>
        <location evidence="1">Cell membrane</location>
        <topology evidence="1">Multi-pass membrane protein</topology>
    </subcellularLocation>
</comment>
<dbReference type="PANTHER" id="PTHR23513">
    <property type="entry name" value="INTEGRAL MEMBRANE EFFLUX PROTEIN-RELATED"/>
    <property type="match status" value="1"/>
</dbReference>
<evidence type="ECO:0000313" key="9">
    <source>
        <dbReference type="EMBL" id="RDI98576.1"/>
    </source>
</evidence>
<dbReference type="OrthoDB" id="7283966at2"/>
<feature type="transmembrane region" description="Helical" evidence="7">
    <location>
        <begin position="291"/>
        <end position="324"/>
    </location>
</feature>
<feature type="transmembrane region" description="Helical" evidence="7">
    <location>
        <begin position="22"/>
        <end position="45"/>
    </location>
</feature>
<keyword evidence="3" id="KW-1003">Cell membrane</keyword>
<keyword evidence="4 7" id="KW-0812">Transmembrane</keyword>
<feature type="transmembrane region" description="Helical" evidence="7">
    <location>
        <begin position="370"/>
        <end position="396"/>
    </location>
</feature>
<dbReference type="CDD" id="cd06173">
    <property type="entry name" value="MFS_MefA_like"/>
    <property type="match status" value="1"/>
</dbReference>
<gene>
    <name evidence="9" type="ORF">DVT68_08585</name>
</gene>
<organism evidence="9 10">
    <name type="scientific">Dyella solisilvae</name>
    <dbReference type="NCBI Taxonomy" id="1920168"/>
    <lineage>
        <taxon>Bacteria</taxon>
        <taxon>Pseudomonadati</taxon>
        <taxon>Pseudomonadota</taxon>
        <taxon>Gammaproteobacteria</taxon>
        <taxon>Lysobacterales</taxon>
        <taxon>Rhodanobacteraceae</taxon>
        <taxon>Dyella</taxon>
    </lineage>
</organism>
<accession>A0A370K7F2</accession>
<dbReference type="Gene3D" id="1.20.1250.20">
    <property type="entry name" value="MFS general substrate transporter like domains"/>
    <property type="match status" value="1"/>
</dbReference>
<comment type="caution">
    <text evidence="9">The sequence shown here is derived from an EMBL/GenBank/DDBJ whole genome shotgun (WGS) entry which is preliminary data.</text>
</comment>
<feature type="transmembrane region" description="Helical" evidence="7">
    <location>
        <begin position="177"/>
        <end position="195"/>
    </location>
</feature>
<dbReference type="Proteomes" id="UP000254711">
    <property type="component" value="Unassembled WGS sequence"/>
</dbReference>
<evidence type="ECO:0000256" key="7">
    <source>
        <dbReference type="SAM" id="Phobius"/>
    </source>
</evidence>
<dbReference type="PANTHER" id="PTHR23513:SF9">
    <property type="entry name" value="ENTEROBACTIN EXPORTER ENTS"/>
    <property type="match status" value="1"/>
</dbReference>
<dbReference type="GO" id="GO:0005886">
    <property type="term" value="C:plasma membrane"/>
    <property type="evidence" value="ECO:0007669"/>
    <property type="project" value="UniProtKB-SubCell"/>
</dbReference>
<dbReference type="EMBL" id="QQSY01000002">
    <property type="protein sequence ID" value="RDI98576.1"/>
    <property type="molecule type" value="Genomic_DNA"/>
</dbReference>
<evidence type="ECO:0000256" key="6">
    <source>
        <dbReference type="ARBA" id="ARBA00023136"/>
    </source>
</evidence>
<evidence type="ECO:0000259" key="8">
    <source>
        <dbReference type="PROSITE" id="PS50850"/>
    </source>
</evidence>
<dbReference type="InterPro" id="IPR020846">
    <property type="entry name" value="MFS_dom"/>
</dbReference>
<keyword evidence="5 7" id="KW-1133">Transmembrane helix</keyword>
<name>A0A370K7F2_9GAMM</name>
<dbReference type="AlphaFoldDB" id="A0A370K7F2"/>
<dbReference type="SUPFAM" id="SSF103473">
    <property type="entry name" value="MFS general substrate transporter"/>
    <property type="match status" value="1"/>
</dbReference>
<dbReference type="Pfam" id="PF05977">
    <property type="entry name" value="MFS_3"/>
    <property type="match status" value="1"/>
</dbReference>
<evidence type="ECO:0000256" key="4">
    <source>
        <dbReference type="ARBA" id="ARBA00022692"/>
    </source>
</evidence>
<evidence type="ECO:0000256" key="5">
    <source>
        <dbReference type="ARBA" id="ARBA00022989"/>
    </source>
</evidence>
<feature type="domain" description="Major facilitator superfamily (MFS) profile" evidence="8">
    <location>
        <begin position="18"/>
        <end position="402"/>
    </location>
</feature>
<dbReference type="InterPro" id="IPR010290">
    <property type="entry name" value="TM_effector"/>
</dbReference>
<feature type="transmembrane region" description="Helical" evidence="7">
    <location>
        <begin position="261"/>
        <end position="279"/>
    </location>
</feature>
<proteinExistence type="predicted"/>
<dbReference type="InterPro" id="IPR036259">
    <property type="entry name" value="MFS_trans_sf"/>
</dbReference>
<evidence type="ECO:0000256" key="3">
    <source>
        <dbReference type="ARBA" id="ARBA00022475"/>
    </source>
</evidence>
<keyword evidence="6 7" id="KW-0472">Membrane</keyword>
<dbReference type="RefSeq" id="WP_114824666.1">
    <property type="nucleotide sequence ID" value="NZ_QQSY01000002.1"/>
</dbReference>
<keyword evidence="10" id="KW-1185">Reference proteome</keyword>
<evidence type="ECO:0000256" key="2">
    <source>
        <dbReference type="ARBA" id="ARBA00022448"/>
    </source>
</evidence>
<protein>
    <submittedName>
        <fullName evidence="9">MFS transporter</fullName>
    </submittedName>
</protein>